<evidence type="ECO:0000313" key="2">
    <source>
        <dbReference type="EMBL" id="KAF9756153.1"/>
    </source>
</evidence>
<dbReference type="GO" id="GO:0003964">
    <property type="term" value="F:RNA-directed DNA polymerase activity"/>
    <property type="evidence" value="ECO:0007669"/>
    <property type="project" value="UniProtKB-KW"/>
</dbReference>
<dbReference type="EMBL" id="SBJO01000810">
    <property type="protein sequence ID" value="KAF9756153.1"/>
    <property type="molecule type" value="Genomic_DNA"/>
</dbReference>
<dbReference type="Pfam" id="PF14529">
    <property type="entry name" value="Exo_endo_phos_2"/>
    <property type="match status" value="1"/>
</dbReference>
<proteinExistence type="predicted"/>
<sequence length="194" mass="22064">MLSVTVKTSLGDVVLATAYVPPRTGYLHYPDFHALLSKKTPTYFLGDLNARHMRLDNANDNTAGRQVIQLIDRGYATHEGPFFPTYITHRSKTSPDIILANSSVFHNTYAESGPLTPSDHIPIMFTISTSPIQIPVRERTNFVRADWDKYREILRKEPTIEIGNNKTEEEIEQAVTRWTHKIQEASRQAIPRTS</sequence>
<keyword evidence="2" id="KW-0808">Transferase</keyword>
<keyword evidence="2" id="KW-0548">Nucleotidyltransferase</keyword>
<keyword evidence="3" id="KW-1185">Reference proteome</keyword>
<evidence type="ECO:0000313" key="3">
    <source>
        <dbReference type="Proteomes" id="UP000740883"/>
    </source>
</evidence>
<accession>A0A9P6KXA7</accession>
<dbReference type="Proteomes" id="UP000740883">
    <property type="component" value="Unassembled WGS sequence"/>
</dbReference>
<dbReference type="InterPro" id="IPR036691">
    <property type="entry name" value="Endo/exonu/phosph_ase_sf"/>
</dbReference>
<name>A0A9P6KXA7_9MICR</name>
<dbReference type="Gene3D" id="3.60.10.10">
    <property type="entry name" value="Endonuclease/exonuclease/phosphatase"/>
    <property type="match status" value="1"/>
</dbReference>
<evidence type="ECO:0000259" key="1">
    <source>
        <dbReference type="Pfam" id="PF14529"/>
    </source>
</evidence>
<feature type="domain" description="Endonuclease/exonuclease/phosphatase" evidence="1">
    <location>
        <begin position="15"/>
        <end position="123"/>
    </location>
</feature>
<comment type="caution">
    <text evidence="2">The sequence shown here is derived from an EMBL/GenBank/DDBJ whole genome shotgun (WGS) entry which is preliminary data.</text>
</comment>
<keyword evidence="2" id="KW-0695">RNA-directed DNA polymerase</keyword>
<dbReference type="SUPFAM" id="SSF56219">
    <property type="entry name" value="DNase I-like"/>
    <property type="match status" value="1"/>
</dbReference>
<reference evidence="2 3" key="1">
    <citation type="journal article" date="2020" name="Genome Biol. Evol.">
        <title>Comparative genomics of strictly vertically transmitted, feminizing microsporidia endosymbionts of amphipod crustaceans.</title>
        <authorList>
            <person name="Cormier A."/>
            <person name="Chebbi M.A."/>
            <person name="Giraud I."/>
            <person name="Wattier R."/>
            <person name="Teixeira M."/>
            <person name="Gilbert C."/>
            <person name="Rigaud T."/>
            <person name="Cordaux R."/>
        </authorList>
    </citation>
    <scope>NUCLEOTIDE SEQUENCE [LARGE SCALE GENOMIC DNA]</scope>
    <source>
        <strain evidence="2 3">Ou3-Ou53</strain>
    </source>
</reference>
<dbReference type="InterPro" id="IPR005135">
    <property type="entry name" value="Endo/exonuclease/phosphatase"/>
</dbReference>
<gene>
    <name evidence="2" type="primary">jockey\pol</name>
    <name evidence="2" type="ORF">NGRA_3313</name>
</gene>
<organism evidence="2 3">
    <name type="scientific">Nosema granulosis</name>
    <dbReference type="NCBI Taxonomy" id="83296"/>
    <lineage>
        <taxon>Eukaryota</taxon>
        <taxon>Fungi</taxon>
        <taxon>Fungi incertae sedis</taxon>
        <taxon>Microsporidia</taxon>
        <taxon>Nosematidae</taxon>
        <taxon>Nosema</taxon>
    </lineage>
</organism>
<dbReference type="AlphaFoldDB" id="A0A9P6KXA7"/>
<dbReference type="OrthoDB" id="7474049at2759"/>
<protein>
    <submittedName>
        <fullName evidence="2">RNA-directed DNA polymerase from mobile element jockey</fullName>
    </submittedName>
</protein>